<dbReference type="EMBL" id="JRNJ01000104">
    <property type="protein sequence ID" value="KGF24891.1"/>
    <property type="molecule type" value="Genomic_DNA"/>
</dbReference>
<evidence type="ECO:0000313" key="2">
    <source>
        <dbReference type="Proteomes" id="UP000029533"/>
    </source>
</evidence>
<sequence length="79" mass="8843">MSRKQEITKSLAVFKPSIGCEVEVCVAYAKCADGHPSSSLIAKVWNLATKTAIAQVNGEMPYFKSEKEIKEYIKKHIRL</sequence>
<evidence type="ECO:0000313" key="1">
    <source>
        <dbReference type="EMBL" id="KGF24891.1"/>
    </source>
</evidence>
<organism evidence="1 2">
    <name type="scientific">Prevotella histicola JCM 15637 = DNF00424</name>
    <dbReference type="NCBI Taxonomy" id="1236504"/>
    <lineage>
        <taxon>Bacteria</taxon>
        <taxon>Pseudomonadati</taxon>
        <taxon>Bacteroidota</taxon>
        <taxon>Bacteroidia</taxon>
        <taxon>Bacteroidales</taxon>
        <taxon>Prevotellaceae</taxon>
        <taxon>Prevotella</taxon>
    </lineage>
</organism>
<dbReference type="Proteomes" id="UP000029533">
    <property type="component" value="Unassembled WGS sequence"/>
</dbReference>
<accession>A0AAW3FE78</accession>
<comment type="caution">
    <text evidence="1">The sequence shown here is derived from an EMBL/GenBank/DDBJ whole genome shotgun (WGS) entry which is preliminary data.</text>
</comment>
<dbReference type="RefSeq" id="WP_036871085.1">
    <property type="nucleotide sequence ID" value="NZ_JRNJ01000104.1"/>
</dbReference>
<name>A0AAW3FE78_9BACT</name>
<protein>
    <submittedName>
        <fullName evidence="1">Uncharacterized protein</fullName>
    </submittedName>
</protein>
<gene>
    <name evidence="1" type="ORF">HMPREF2132_11425</name>
</gene>
<reference evidence="1 2" key="1">
    <citation type="submission" date="2014-07" db="EMBL/GenBank/DDBJ databases">
        <authorList>
            <person name="McCorrison J."/>
            <person name="Sanka R."/>
            <person name="Torralba M."/>
            <person name="Gillis M."/>
            <person name="Haft D.H."/>
            <person name="Methe B."/>
            <person name="Sutton G."/>
            <person name="Nelson K.E."/>
        </authorList>
    </citation>
    <scope>NUCLEOTIDE SEQUENCE [LARGE SCALE GENOMIC DNA]</scope>
    <source>
        <strain evidence="1 2">DNF00424</strain>
    </source>
</reference>
<proteinExistence type="predicted"/>
<dbReference type="AlphaFoldDB" id="A0AAW3FE78"/>